<proteinExistence type="predicted"/>
<protein>
    <submittedName>
        <fullName evidence="2">Uncharacterized protein</fullName>
    </submittedName>
</protein>
<evidence type="ECO:0000256" key="1">
    <source>
        <dbReference type="SAM" id="MobiDB-lite"/>
    </source>
</evidence>
<name>A0AA86W0X1_9FABA</name>
<dbReference type="Gramene" id="rna-AYBTSS11_LOCUS27991">
    <property type="protein sequence ID" value="CAJ1975865.1"/>
    <property type="gene ID" value="gene-AYBTSS11_LOCUS27991"/>
</dbReference>
<feature type="region of interest" description="Disordered" evidence="1">
    <location>
        <begin position="1"/>
        <end position="21"/>
    </location>
</feature>
<dbReference type="AlphaFoldDB" id="A0AA86W0X1"/>
<sequence>MAPAGFSDNPKAVSSEDQTSSGLSLAFSCYDDWTKSMLDPVHEKGSYALWLRNYCLSLRYTILFGSFIYKGTTKEPVGHNTEPL</sequence>
<evidence type="ECO:0000313" key="2">
    <source>
        <dbReference type="EMBL" id="CAJ1975865.1"/>
    </source>
</evidence>
<accession>A0AA86W0X1</accession>
<dbReference type="Proteomes" id="UP001189624">
    <property type="component" value="Chromosome 9"/>
</dbReference>
<dbReference type="EMBL" id="OY731406">
    <property type="protein sequence ID" value="CAJ1975865.1"/>
    <property type="molecule type" value="Genomic_DNA"/>
</dbReference>
<reference evidence="2" key="1">
    <citation type="submission" date="2023-10" db="EMBL/GenBank/DDBJ databases">
        <authorList>
            <person name="Domelevo Entfellner J.-B."/>
        </authorList>
    </citation>
    <scope>NUCLEOTIDE SEQUENCE</scope>
</reference>
<keyword evidence="3" id="KW-1185">Reference proteome</keyword>
<gene>
    <name evidence="2" type="ORF">AYBTSS11_LOCUS27991</name>
</gene>
<evidence type="ECO:0000313" key="3">
    <source>
        <dbReference type="Proteomes" id="UP001189624"/>
    </source>
</evidence>
<organism evidence="2 3">
    <name type="scientific">Sphenostylis stenocarpa</name>
    <dbReference type="NCBI Taxonomy" id="92480"/>
    <lineage>
        <taxon>Eukaryota</taxon>
        <taxon>Viridiplantae</taxon>
        <taxon>Streptophyta</taxon>
        <taxon>Embryophyta</taxon>
        <taxon>Tracheophyta</taxon>
        <taxon>Spermatophyta</taxon>
        <taxon>Magnoliopsida</taxon>
        <taxon>eudicotyledons</taxon>
        <taxon>Gunneridae</taxon>
        <taxon>Pentapetalae</taxon>
        <taxon>rosids</taxon>
        <taxon>fabids</taxon>
        <taxon>Fabales</taxon>
        <taxon>Fabaceae</taxon>
        <taxon>Papilionoideae</taxon>
        <taxon>50 kb inversion clade</taxon>
        <taxon>NPAAA clade</taxon>
        <taxon>indigoferoid/millettioid clade</taxon>
        <taxon>Phaseoleae</taxon>
        <taxon>Sphenostylis</taxon>
    </lineage>
</organism>